<proteinExistence type="predicted"/>
<gene>
    <name evidence="1" type="ORF">BT96DRAFT_288986</name>
</gene>
<dbReference type="EMBL" id="ML769606">
    <property type="protein sequence ID" value="KAE9392023.1"/>
    <property type="molecule type" value="Genomic_DNA"/>
</dbReference>
<sequence>MKSCWFVSTVQAFRISRRFFLLDAQHAHLCDQLSFPYISFIGTQPGTAEPESCSFTDDIMPTDSTTHFAPKRTVTGFSLSSQQELRTMGPELEEQTYEVPPELFAKVLSAKTRKKDAPAHKLESTDVIDNYNCSVGSQQSQFEPELEKSLRNFNGINI</sequence>
<reference evidence="1" key="1">
    <citation type="journal article" date="2019" name="Environ. Microbiol.">
        <title>Fungal ecological strategies reflected in gene transcription - a case study of two litter decomposers.</title>
        <authorList>
            <person name="Barbi F."/>
            <person name="Kohler A."/>
            <person name="Barry K."/>
            <person name="Baskaran P."/>
            <person name="Daum C."/>
            <person name="Fauchery L."/>
            <person name="Ihrmark K."/>
            <person name="Kuo A."/>
            <person name="LaButti K."/>
            <person name="Lipzen A."/>
            <person name="Morin E."/>
            <person name="Grigoriev I.V."/>
            <person name="Henrissat B."/>
            <person name="Lindahl B."/>
            <person name="Martin F."/>
        </authorList>
    </citation>
    <scope>NUCLEOTIDE SEQUENCE</scope>
    <source>
        <strain evidence="1">JB14</strain>
    </source>
</reference>
<dbReference type="OrthoDB" id="3182677at2759"/>
<accession>A0A6A4H2T5</accession>
<organism evidence="1 2">
    <name type="scientific">Gymnopus androsaceus JB14</name>
    <dbReference type="NCBI Taxonomy" id="1447944"/>
    <lineage>
        <taxon>Eukaryota</taxon>
        <taxon>Fungi</taxon>
        <taxon>Dikarya</taxon>
        <taxon>Basidiomycota</taxon>
        <taxon>Agaricomycotina</taxon>
        <taxon>Agaricomycetes</taxon>
        <taxon>Agaricomycetidae</taxon>
        <taxon>Agaricales</taxon>
        <taxon>Marasmiineae</taxon>
        <taxon>Omphalotaceae</taxon>
        <taxon>Gymnopus</taxon>
    </lineage>
</organism>
<name>A0A6A4H2T5_9AGAR</name>
<dbReference type="Proteomes" id="UP000799118">
    <property type="component" value="Unassembled WGS sequence"/>
</dbReference>
<dbReference type="AlphaFoldDB" id="A0A6A4H2T5"/>
<evidence type="ECO:0000313" key="2">
    <source>
        <dbReference type="Proteomes" id="UP000799118"/>
    </source>
</evidence>
<keyword evidence="2" id="KW-1185">Reference proteome</keyword>
<evidence type="ECO:0000313" key="1">
    <source>
        <dbReference type="EMBL" id="KAE9392023.1"/>
    </source>
</evidence>
<protein>
    <submittedName>
        <fullName evidence="1">Uncharacterized protein</fullName>
    </submittedName>
</protein>